<dbReference type="InterPro" id="IPR003439">
    <property type="entry name" value="ABC_transporter-like_ATP-bd"/>
</dbReference>
<evidence type="ECO:0000256" key="5">
    <source>
        <dbReference type="ARBA" id="ARBA00022970"/>
    </source>
</evidence>
<evidence type="ECO:0000313" key="7">
    <source>
        <dbReference type="EMBL" id="ADC64240.1"/>
    </source>
</evidence>
<dbReference type="AlphaFoldDB" id="D3S104"/>
<evidence type="ECO:0000256" key="2">
    <source>
        <dbReference type="ARBA" id="ARBA00022448"/>
    </source>
</evidence>
<organism evidence="7 8">
    <name type="scientific">Ferroglobus placidus (strain DSM 10642 / AEDII12DO)</name>
    <dbReference type="NCBI Taxonomy" id="589924"/>
    <lineage>
        <taxon>Archaea</taxon>
        <taxon>Methanobacteriati</taxon>
        <taxon>Methanobacteriota</taxon>
        <taxon>Archaeoglobi</taxon>
        <taxon>Archaeoglobales</taxon>
        <taxon>Archaeoglobaceae</taxon>
        <taxon>Ferroglobus</taxon>
    </lineage>
</organism>
<keyword evidence="4" id="KW-0067">ATP-binding</keyword>
<dbReference type="InterPro" id="IPR003593">
    <property type="entry name" value="AAA+_ATPase"/>
</dbReference>
<keyword evidence="3" id="KW-0547">Nucleotide-binding</keyword>
<dbReference type="Proteomes" id="UP000002613">
    <property type="component" value="Chromosome"/>
</dbReference>
<dbReference type="PANTHER" id="PTHR43820:SF4">
    <property type="entry name" value="HIGH-AFFINITY BRANCHED-CHAIN AMINO ACID TRANSPORT ATP-BINDING PROTEIN LIVF"/>
    <property type="match status" value="1"/>
</dbReference>
<dbReference type="HOGENOM" id="CLU_000604_1_2_2"/>
<dbReference type="eggNOG" id="arCOG00924">
    <property type="taxonomic scope" value="Archaea"/>
</dbReference>
<dbReference type="SUPFAM" id="SSF52540">
    <property type="entry name" value="P-loop containing nucleoside triphosphate hydrolases"/>
    <property type="match status" value="1"/>
</dbReference>
<keyword evidence="8" id="KW-1185">Reference proteome</keyword>
<dbReference type="SMART" id="SM00382">
    <property type="entry name" value="AAA"/>
    <property type="match status" value="1"/>
</dbReference>
<name>D3S104_FERPA</name>
<dbReference type="InterPro" id="IPR027417">
    <property type="entry name" value="P-loop_NTPase"/>
</dbReference>
<keyword evidence="5" id="KW-0029">Amino-acid transport</keyword>
<reference evidence="7 8" key="2">
    <citation type="journal article" date="2011" name="Stand. Genomic Sci.">
        <title>Complete genome sequence of Ferroglobus placidus AEDII12DO.</title>
        <authorList>
            <person name="Anderson I."/>
            <person name="Risso C."/>
            <person name="Holmes D."/>
            <person name="Lucas S."/>
            <person name="Copeland A."/>
            <person name="Lapidus A."/>
            <person name="Cheng J.F."/>
            <person name="Bruce D."/>
            <person name="Goodwin L."/>
            <person name="Pitluck S."/>
            <person name="Saunders E."/>
            <person name="Brettin T."/>
            <person name="Detter J.C."/>
            <person name="Han C."/>
            <person name="Tapia R."/>
            <person name="Larimer F."/>
            <person name="Land M."/>
            <person name="Hauser L."/>
            <person name="Woyke T."/>
            <person name="Lovley D."/>
            <person name="Kyrpides N."/>
            <person name="Ivanova N."/>
        </authorList>
    </citation>
    <scope>NUCLEOTIDE SEQUENCE [LARGE SCALE GENOMIC DNA]</scope>
    <source>
        <strain evidence="8">DSM 10642 / AEDII12DO</strain>
    </source>
</reference>
<dbReference type="InterPro" id="IPR017871">
    <property type="entry name" value="ABC_transporter-like_CS"/>
</dbReference>
<dbReference type="InterPro" id="IPR052156">
    <property type="entry name" value="BCAA_Transport_ATP-bd_LivF"/>
</dbReference>
<dbReference type="GO" id="GO:0005524">
    <property type="term" value="F:ATP binding"/>
    <property type="evidence" value="ECO:0007669"/>
    <property type="project" value="UniProtKB-KW"/>
</dbReference>
<dbReference type="KEGG" id="fpl:Ferp_0048"/>
<dbReference type="PaxDb" id="589924-Ferp_0048"/>
<evidence type="ECO:0000259" key="6">
    <source>
        <dbReference type="PROSITE" id="PS50893"/>
    </source>
</evidence>
<evidence type="ECO:0000256" key="3">
    <source>
        <dbReference type="ARBA" id="ARBA00022741"/>
    </source>
</evidence>
<evidence type="ECO:0000256" key="4">
    <source>
        <dbReference type="ARBA" id="ARBA00022840"/>
    </source>
</evidence>
<evidence type="ECO:0000313" key="8">
    <source>
        <dbReference type="Proteomes" id="UP000002613"/>
    </source>
</evidence>
<dbReference type="PROSITE" id="PS00211">
    <property type="entry name" value="ABC_TRANSPORTER_1"/>
    <property type="match status" value="1"/>
</dbReference>
<comment type="similarity">
    <text evidence="1">Belongs to the ABC transporter superfamily.</text>
</comment>
<dbReference type="GO" id="GO:0015658">
    <property type="term" value="F:branched-chain amino acid transmembrane transporter activity"/>
    <property type="evidence" value="ECO:0007669"/>
    <property type="project" value="TreeGrafter"/>
</dbReference>
<proteinExistence type="inferred from homology"/>
<accession>D3S104</accession>
<dbReference type="EMBL" id="CP001899">
    <property type="protein sequence ID" value="ADC64240.1"/>
    <property type="molecule type" value="Genomic_DNA"/>
</dbReference>
<reference evidence="8" key="1">
    <citation type="submission" date="2010-02" db="EMBL/GenBank/DDBJ databases">
        <title>Complete sequence of Ferroglobus placidus DSM 10642.</title>
        <authorList>
            <consortium name="US DOE Joint Genome Institute"/>
            <person name="Lucas S."/>
            <person name="Copeland A."/>
            <person name="Lapidus A."/>
            <person name="Cheng J.-F."/>
            <person name="Bruce D."/>
            <person name="Goodwin L."/>
            <person name="Pitluck S."/>
            <person name="Saunders E."/>
            <person name="Brettin T."/>
            <person name="Detter J.C."/>
            <person name="Han C."/>
            <person name="Tapia R."/>
            <person name="Larimer F."/>
            <person name="Land M."/>
            <person name="Hauser L."/>
            <person name="Kyrpides N."/>
            <person name="Ivanova N."/>
            <person name="Holmes D."/>
            <person name="Lovley D."/>
            <person name="Kyrpides N."/>
            <person name="Anderson I.J."/>
            <person name="Woyke T."/>
        </authorList>
    </citation>
    <scope>NUCLEOTIDE SEQUENCE [LARGE SCALE GENOMIC DNA]</scope>
    <source>
        <strain evidence="8">DSM 10642 / AEDII12DO</strain>
    </source>
</reference>
<dbReference type="PROSITE" id="PS50893">
    <property type="entry name" value="ABC_TRANSPORTER_2"/>
    <property type="match status" value="1"/>
</dbReference>
<feature type="domain" description="ABC transporter" evidence="6">
    <location>
        <begin position="1"/>
        <end position="215"/>
    </location>
</feature>
<protein>
    <submittedName>
        <fullName evidence="7">ABC transporter related protein</fullName>
    </submittedName>
</protein>
<sequence>MKAERISYYADGKRVLENCYIELRKGEIVLLLGPNGSGKTTFFKCIAGILKHGGSVIVDGVDASKMKAHERFRLGVVYSPERMRVAENLSVKENLKITGDINEALKLFPELKKLLKLKAGNLSGGERQLVVLARSLISKPKYLLLDEPFAGLSEKVFERVLKILVEKSKEMGIAIITHERVESILPYVARVYSILSGKIVSVIEENFEDELRKYLLID</sequence>
<dbReference type="STRING" id="589924.Ferp_0048"/>
<dbReference type="GO" id="GO:0016887">
    <property type="term" value="F:ATP hydrolysis activity"/>
    <property type="evidence" value="ECO:0007669"/>
    <property type="project" value="InterPro"/>
</dbReference>
<keyword evidence="2" id="KW-0813">Transport</keyword>
<dbReference type="Pfam" id="PF00005">
    <property type="entry name" value="ABC_tran"/>
    <property type="match status" value="1"/>
</dbReference>
<dbReference type="PANTHER" id="PTHR43820">
    <property type="entry name" value="HIGH-AFFINITY BRANCHED-CHAIN AMINO ACID TRANSPORT ATP-BINDING PROTEIN LIVF"/>
    <property type="match status" value="1"/>
</dbReference>
<gene>
    <name evidence="7" type="ordered locus">Ferp_0048</name>
</gene>
<evidence type="ECO:0000256" key="1">
    <source>
        <dbReference type="ARBA" id="ARBA00005417"/>
    </source>
</evidence>
<dbReference type="GO" id="GO:0015807">
    <property type="term" value="P:L-amino acid transport"/>
    <property type="evidence" value="ECO:0007669"/>
    <property type="project" value="TreeGrafter"/>
</dbReference>
<dbReference type="Gene3D" id="3.40.50.300">
    <property type="entry name" value="P-loop containing nucleotide triphosphate hydrolases"/>
    <property type="match status" value="1"/>
</dbReference>